<dbReference type="PROSITE" id="PS00108">
    <property type="entry name" value="PROTEIN_KINASE_ST"/>
    <property type="match status" value="1"/>
</dbReference>
<dbReference type="PROSITE" id="PS00107">
    <property type="entry name" value="PROTEIN_KINASE_ATP"/>
    <property type="match status" value="1"/>
</dbReference>
<comment type="similarity">
    <text evidence="10">Belongs to the protein kinase superfamily.</text>
</comment>
<dbReference type="GO" id="GO:0035556">
    <property type="term" value="P:intracellular signal transduction"/>
    <property type="evidence" value="ECO:0007669"/>
    <property type="project" value="TreeGrafter"/>
</dbReference>
<dbReference type="InterPro" id="IPR017441">
    <property type="entry name" value="Protein_kinase_ATP_BS"/>
</dbReference>
<comment type="catalytic activity">
    <reaction evidence="7">
        <text>L-threonyl-[protein] + ATP = O-phospho-L-threonyl-[protein] + ADP + H(+)</text>
        <dbReference type="Rhea" id="RHEA:46608"/>
        <dbReference type="Rhea" id="RHEA-COMP:11060"/>
        <dbReference type="Rhea" id="RHEA-COMP:11605"/>
        <dbReference type="ChEBI" id="CHEBI:15378"/>
        <dbReference type="ChEBI" id="CHEBI:30013"/>
        <dbReference type="ChEBI" id="CHEBI:30616"/>
        <dbReference type="ChEBI" id="CHEBI:61977"/>
        <dbReference type="ChEBI" id="CHEBI:456216"/>
        <dbReference type="EC" id="2.7.11.1"/>
    </reaction>
</comment>
<name>X6MH94_RETFI</name>
<evidence type="ECO:0000256" key="5">
    <source>
        <dbReference type="ARBA" id="ARBA00022777"/>
    </source>
</evidence>
<evidence type="ECO:0000256" key="3">
    <source>
        <dbReference type="ARBA" id="ARBA00022679"/>
    </source>
</evidence>
<dbReference type="InterPro" id="IPR050236">
    <property type="entry name" value="Ser_Thr_kinase_AGC"/>
</dbReference>
<evidence type="ECO:0000256" key="1">
    <source>
        <dbReference type="ARBA" id="ARBA00012513"/>
    </source>
</evidence>
<keyword evidence="14" id="KW-1185">Reference proteome</keyword>
<protein>
    <recommendedName>
        <fullName evidence="1">non-specific serine/threonine protein kinase</fullName>
        <ecNumber evidence="1">2.7.11.1</ecNumber>
    </recommendedName>
</protein>
<comment type="catalytic activity">
    <reaction evidence="8">
        <text>L-seryl-[protein] + ATP = O-phospho-L-seryl-[protein] + ADP + H(+)</text>
        <dbReference type="Rhea" id="RHEA:17989"/>
        <dbReference type="Rhea" id="RHEA-COMP:9863"/>
        <dbReference type="Rhea" id="RHEA-COMP:11604"/>
        <dbReference type="ChEBI" id="CHEBI:15378"/>
        <dbReference type="ChEBI" id="CHEBI:29999"/>
        <dbReference type="ChEBI" id="CHEBI:30616"/>
        <dbReference type="ChEBI" id="CHEBI:83421"/>
        <dbReference type="ChEBI" id="CHEBI:456216"/>
        <dbReference type="EC" id="2.7.11.1"/>
    </reaction>
</comment>
<evidence type="ECO:0000259" key="12">
    <source>
        <dbReference type="PROSITE" id="PS50011"/>
    </source>
</evidence>
<reference evidence="13 14" key="1">
    <citation type="journal article" date="2013" name="Curr. Biol.">
        <title>The Genome of the Foraminiferan Reticulomyxa filosa.</title>
        <authorList>
            <person name="Glockner G."/>
            <person name="Hulsmann N."/>
            <person name="Schleicher M."/>
            <person name="Noegel A.A."/>
            <person name="Eichinger L."/>
            <person name="Gallinger C."/>
            <person name="Pawlowski J."/>
            <person name="Sierra R."/>
            <person name="Euteneuer U."/>
            <person name="Pillet L."/>
            <person name="Moustafa A."/>
            <person name="Platzer M."/>
            <person name="Groth M."/>
            <person name="Szafranski K."/>
            <person name="Schliwa M."/>
        </authorList>
    </citation>
    <scope>NUCLEOTIDE SEQUENCE [LARGE SCALE GENOMIC DNA]</scope>
</reference>
<accession>X6MH94</accession>
<evidence type="ECO:0000256" key="7">
    <source>
        <dbReference type="ARBA" id="ARBA00047899"/>
    </source>
</evidence>
<evidence type="ECO:0000313" key="14">
    <source>
        <dbReference type="Proteomes" id="UP000023152"/>
    </source>
</evidence>
<dbReference type="InterPro" id="IPR000719">
    <property type="entry name" value="Prot_kinase_dom"/>
</dbReference>
<feature type="domain" description="Protein kinase" evidence="12">
    <location>
        <begin position="28"/>
        <end position="158"/>
    </location>
</feature>
<dbReference type="GO" id="GO:0005524">
    <property type="term" value="F:ATP binding"/>
    <property type="evidence" value="ECO:0007669"/>
    <property type="project" value="UniProtKB-UniRule"/>
</dbReference>
<dbReference type="PROSITE" id="PS50011">
    <property type="entry name" value="PROTEIN_KINASE_DOM"/>
    <property type="match status" value="1"/>
</dbReference>
<dbReference type="AlphaFoldDB" id="X6MH94"/>
<gene>
    <name evidence="13" type="ORF">RFI_24339</name>
</gene>
<dbReference type="EMBL" id="ASPP01020881">
    <property type="protein sequence ID" value="ETO13036.1"/>
    <property type="molecule type" value="Genomic_DNA"/>
</dbReference>
<keyword evidence="6 9" id="KW-0067">ATP-binding</keyword>
<dbReference type="SUPFAM" id="SSF56112">
    <property type="entry name" value="Protein kinase-like (PK-like)"/>
    <property type="match status" value="1"/>
</dbReference>
<evidence type="ECO:0000313" key="13">
    <source>
        <dbReference type="EMBL" id="ETO13036.1"/>
    </source>
</evidence>
<keyword evidence="2 10" id="KW-0723">Serine/threonine-protein kinase</keyword>
<evidence type="ECO:0000256" key="9">
    <source>
        <dbReference type="PROSITE-ProRule" id="PRU10141"/>
    </source>
</evidence>
<dbReference type="InterPro" id="IPR011009">
    <property type="entry name" value="Kinase-like_dom_sf"/>
</dbReference>
<feature type="region of interest" description="Disordered" evidence="11">
    <location>
        <begin position="1"/>
        <end position="22"/>
    </location>
</feature>
<keyword evidence="4 9" id="KW-0547">Nucleotide-binding</keyword>
<sequence>MLVTSPKAQPMSPSEGSRQRSKHHVNNYELIAVIGKGGYGEVRVVRKKDTQEVFAMKSLLKKKMIEKKAIESHNWLLVKLYLSFQDTVNLYFVMEYCPGGDLMKLLIKEDIFPEDVTRFYMAECARAIAVIHEMDYVHRDLKPDNILIARDGHIKLSF</sequence>
<dbReference type="EC" id="2.7.11.1" evidence="1"/>
<proteinExistence type="inferred from homology"/>
<evidence type="ECO:0000256" key="11">
    <source>
        <dbReference type="SAM" id="MobiDB-lite"/>
    </source>
</evidence>
<dbReference type="OrthoDB" id="9046978at2759"/>
<keyword evidence="5 13" id="KW-0418">Kinase</keyword>
<dbReference type="Proteomes" id="UP000023152">
    <property type="component" value="Unassembled WGS sequence"/>
</dbReference>
<evidence type="ECO:0000256" key="6">
    <source>
        <dbReference type="ARBA" id="ARBA00022840"/>
    </source>
</evidence>
<dbReference type="PANTHER" id="PTHR24356:SF1">
    <property type="entry name" value="SERINE_THREONINE-PROTEIN KINASE GREATWALL"/>
    <property type="match status" value="1"/>
</dbReference>
<evidence type="ECO:0000256" key="4">
    <source>
        <dbReference type="ARBA" id="ARBA00022741"/>
    </source>
</evidence>
<dbReference type="GO" id="GO:0004674">
    <property type="term" value="F:protein serine/threonine kinase activity"/>
    <property type="evidence" value="ECO:0007669"/>
    <property type="project" value="UniProtKB-KW"/>
</dbReference>
<comment type="caution">
    <text evidence="13">The sequence shown here is derived from an EMBL/GenBank/DDBJ whole genome shotgun (WGS) entry which is preliminary data.</text>
</comment>
<feature type="binding site" evidence="9">
    <location>
        <position position="57"/>
    </location>
    <ligand>
        <name>ATP</name>
        <dbReference type="ChEBI" id="CHEBI:30616"/>
    </ligand>
</feature>
<dbReference type="SMART" id="SM00220">
    <property type="entry name" value="S_TKc"/>
    <property type="match status" value="1"/>
</dbReference>
<dbReference type="InterPro" id="IPR008271">
    <property type="entry name" value="Ser/Thr_kinase_AS"/>
</dbReference>
<dbReference type="Pfam" id="PF00069">
    <property type="entry name" value="Pkinase"/>
    <property type="match status" value="1"/>
</dbReference>
<dbReference type="Gene3D" id="3.30.200.20">
    <property type="entry name" value="Phosphorylase Kinase, domain 1"/>
    <property type="match status" value="1"/>
</dbReference>
<evidence type="ECO:0000256" key="8">
    <source>
        <dbReference type="ARBA" id="ARBA00048679"/>
    </source>
</evidence>
<evidence type="ECO:0000256" key="10">
    <source>
        <dbReference type="RuleBase" id="RU000304"/>
    </source>
</evidence>
<organism evidence="13 14">
    <name type="scientific">Reticulomyxa filosa</name>
    <dbReference type="NCBI Taxonomy" id="46433"/>
    <lineage>
        <taxon>Eukaryota</taxon>
        <taxon>Sar</taxon>
        <taxon>Rhizaria</taxon>
        <taxon>Retaria</taxon>
        <taxon>Foraminifera</taxon>
        <taxon>Monothalamids</taxon>
        <taxon>Reticulomyxidae</taxon>
        <taxon>Reticulomyxa</taxon>
    </lineage>
</organism>
<evidence type="ECO:0000256" key="2">
    <source>
        <dbReference type="ARBA" id="ARBA00022527"/>
    </source>
</evidence>
<dbReference type="PANTHER" id="PTHR24356">
    <property type="entry name" value="SERINE/THREONINE-PROTEIN KINASE"/>
    <property type="match status" value="1"/>
</dbReference>
<dbReference type="Gene3D" id="1.10.510.10">
    <property type="entry name" value="Transferase(Phosphotransferase) domain 1"/>
    <property type="match status" value="1"/>
</dbReference>
<keyword evidence="3" id="KW-0808">Transferase</keyword>